<feature type="domain" description="Helicase ATP-binding" evidence="5">
    <location>
        <begin position="1"/>
        <end position="129"/>
    </location>
</feature>
<dbReference type="PROSITE" id="PS51192">
    <property type="entry name" value="HELICASE_ATP_BIND_1"/>
    <property type="match status" value="1"/>
</dbReference>
<keyword evidence="4" id="KW-0067">ATP-binding</keyword>
<dbReference type="EMBL" id="NXIC01000062">
    <property type="protein sequence ID" value="RXI24600.1"/>
    <property type="molecule type" value="Genomic_DNA"/>
</dbReference>
<dbReference type="PANTHER" id="PTHR47959:SF13">
    <property type="entry name" value="ATP-DEPENDENT RNA HELICASE RHLE"/>
    <property type="match status" value="1"/>
</dbReference>
<dbReference type="Pfam" id="PF00270">
    <property type="entry name" value="DEAD"/>
    <property type="match status" value="1"/>
</dbReference>
<dbReference type="InterPro" id="IPR014001">
    <property type="entry name" value="Helicase_ATP-bd"/>
</dbReference>
<feature type="non-terminal residue" evidence="6">
    <location>
        <position position="139"/>
    </location>
</feature>
<dbReference type="InterPro" id="IPR027417">
    <property type="entry name" value="P-loop_NTPase"/>
</dbReference>
<evidence type="ECO:0000313" key="6">
    <source>
        <dbReference type="EMBL" id="RXI24600.1"/>
    </source>
</evidence>
<evidence type="ECO:0000256" key="2">
    <source>
        <dbReference type="ARBA" id="ARBA00022801"/>
    </source>
</evidence>
<dbReference type="SUPFAM" id="SSF52540">
    <property type="entry name" value="P-loop containing nucleoside triphosphate hydrolases"/>
    <property type="match status" value="1"/>
</dbReference>
<sequence>MLVPTRELALQVFENIQSYSKYLHLKTAVIFGGVGINPQKASLRKGVDIASANPGRLMDNMSQNTIELSRVDLLVPDEADRKLDMGFIQDIKRVVAKVPSQRQTLLFSDTFSDEIKKLSNSFLTNPQTVEVDRSNTLSE</sequence>
<dbReference type="CDD" id="cd00268">
    <property type="entry name" value="DEADc"/>
    <property type="match status" value="1"/>
</dbReference>
<evidence type="ECO:0000256" key="1">
    <source>
        <dbReference type="ARBA" id="ARBA00022741"/>
    </source>
</evidence>
<keyword evidence="7" id="KW-1185">Reference proteome</keyword>
<dbReference type="InterPro" id="IPR044742">
    <property type="entry name" value="DEAD/DEAH_RhlB"/>
</dbReference>
<name>A0ABY0EHP1_9BACT</name>
<proteinExistence type="predicted"/>
<comment type="caution">
    <text evidence="6">The sequence shown here is derived from an EMBL/GenBank/DDBJ whole genome shotgun (WGS) entry which is preliminary data.</text>
</comment>
<dbReference type="InterPro" id="IPR011545">
    <property type="entry name" value="DEAD/DEAH_box_helicase_dom"/>
</dbReference>
<dbReference type="SMART" id="SM00487">
    <property type="entry name" value="DEXDc"/>
    <property type="match status" value="1"/>
</dbReference>
<dbReference type="Gene3D" id="3.40.50.300">
    <property type="entry name" value="P-loop containing nucleotide triphosphate hydrolases"/>
    <property type="match status" value="1"/>
</dbReference>
<evidence type="ECO:0000256" key="3">
    <source>
        <dbReference type="ARBA" id="ARBA00022806"/>
    </source>
</evidence>
<keyword evidence="2" id="KW-0378">Hydrolase</keyword>
<evidence type="ECO:0000259" key="5">
    <source>
        <dbReference type="PROSITE" id="PS51192"/>
    </source>
</evidence>
<evidence type="ECO:0000313" key="7">
    <source>
        <dbReference type="Proteomes" id="UP000290580"/>
    </source>
</evidence>
<evidence type="ECO:0000256" key="4">
    <source>
        <dbReference type="ARBA" id="ARBA00022840"/>
    </source>
</evidence>
<dbReference type="InterPro" id="IPR050079">
    <property type="entry name" value="DEAD_box_RNA_helicase"/>
</dbReference>
<dbReference type="Proteomes" id="UP000290580">
    <property type="component" value="Unassembled WGS sequence"/>
</dbReference>
<protein>
    <recommendedName>
        <fullName evidence="5">Helicase ATP-binding domain-containing protein</fullName>
    </recommendedName>
</protein>
<organism evidence="6 7">
    <name type="scientific">Aliarcobacter skirrowii CCUG 10374</name>
    <dbReference type="NCBI Taxonomy" id="1032239"/>
    <lineage>
        <taxon>Bacteria</taxon>
        <taxon>Pseudomonadati</taxon>
        <taxon>Campylobacterota</taxon>
        <taxon>Epsilonproteobacteria</taxon>
        <taxon>Campylobacterales</taxon>
        <taxon>Arcobacteraceae</taxon>
        <taxon>Aliarcobacter</taxon>
    </lineage>
</organism>
<reference evidence="6 7" key="1">
    <citation type="submission" date="2017-09" db="EMBL/GenBank/DDBJ databases">
        <title>Genomics of the genus Arcobacter.</title>
        <authorList>
            <person name="Perez-Cataluna A."/>
            <person name="Figueras M.J."/>
            <person name="Salas-Masso N."/>
        </authorList>
    </citation>
    <scope>NUCLEOTIDE SEQUENCE [LARGE SCALE GENOMIC DNA]</scope>
    <source>
        <strain evidence="6 7">LMG 6621</strain>
    </source>
</reference>
<accession>A0ABY0EHP1</accession>
<gene>
    <name evidence="6" type="ORF">CP959_10385</name>
</gene>
<keyword evidence="1" id="KW-0547">Nucleotide-binding</keyword>
<dbReference type="PANTHER" id="PTHR47959">
    <property type="entry name" value="ATP-DEPENDENT RNA HELICASE RHLE-RELATED"/>
    <property type="match status" value="1"/>
</dbReference>
<keyword evidence="3" id="KW-0347">Helicase</keyword>